<dbReference type="AlphaFoldDB" id="A0AAV4BXB4"/>
<evidence type="ECO:0000313" key="1">
    <source>
        <dbReference type="EMBL" id="GFO23790.1"/>
    </source>
</evidence>
<keyword evidence="2" id="KW-1185">Reference proteome</keyword>
<organism evidence="1 2">
    <name type="scientific">Plakobranchus ocellatus</name>
    <dbReference type="NCBI Taxonomy" id="259542"/>
    <lineage>
        <taxon>Eukaryota</taxon>
        <taxon>Metazoa</taxon>
        <taxon>Spiralia</taxon>
        <taxon>Lophotrochozoa</taxon>
        <taxon>Mollusca</taxon>
        <taxon>Gastropoda</taxon>
        <taxon>Heterobranchia</taxon>
        <taxon>Euthyneura</taxon>
        <taxon>Panpulmonata</taxon>
        <taxon>Sacoglossa</taxon>
        <taxon>Placobranchoidea</taxon>
        <taxon>Plakobranchidae</taxon>
        <taxon>Plakobranchus</taxon>
    </lineage>
</organism>
<name>A0AAV4BXB4_9GAST</name>
<protein>
    <submittedName>
        <fullName evidence="1">Uncharacterized protein</fullName>
    </submittedName>
</protein>
<evidence type="ECO:0000313" key="2">
    <source>
        <dbReference type="Proteomes" id="UP000735302"/>
    </source>
</evidence>
<dbReference type="Proteomes" id="UP000735302">
    <property type="component" value="Unassembled WGS sequence"/>
</dbReference>
<sequence length="94" mass="11066">MLPSLPPLGKDPQTPMEPLPFEVLDPAMAADQHFGRRMTLYMWRIYNIVIKNFQILAKAGRWWPRQKGRFHGGFTSHCSHQCPWRETIKYSPKQ</sequence>
<reference evidence="1 2" key="1">
    <citation type="journal article" date="2021" name="Elife">
        <title>Chloroplast acquisition without the gene transfer in kleptoplastic sea slugs, Plakobranchus ocellatus.</title>
        <authorList>
            <person name="Maeda T."/>
            <person name="Takahashi S."/>
            <person name="Yoshida T."/>
            <person name="Shimamura S."/>
            <person name="Takaki Y."/>
            <person name="Nagai Y."/>
            <person name="Toyoda A."/>
            <person name="Suzuki Y."/>
            <person name="Arimoto A."/>
            <person name="Ishii H."/>
            <person name="Satoh N."/>
            <person name="Nishiyama T."/>
            <person name="Hasebe M."/>
            <person name="Maruyama T."/>
            <person name="Minagawa J."/>
            <person name="Obokata J."/>
            <person name="Shigenobu S."/>
        </authorList>
    </citation>
    <scope>NUCLEOTIDE SEQUENCE [LARGE SCALE GENOMIC DNA]</scope>
</reference>
<comment type="caution">
    <text evidence="1">The sequence shown here is derived from an EMBL/GenBank/DDBJ whole genome shotgun (WGS) entry which is preliminary data.</text>
</comment>
<dbReference type="EMBL" id="BLXT01005528">
    <property type="protein sequence ID" value="GFO23790.1"/>
    <property type="molecule type" value="Genomic_DNA"/>
</dbReference>
<proteinExistence type="predicted"/>
<accession>A0AAV4BXB4</accession>
<gene>
    <name evidence="1" type="ORF">PoB_005029500</name>
</gene>